<protein>
    <submittedName>
        <fullName evidence="1">Uncharacterized protein</fullName>
    </submittedName>
</protein>
<organism evidence="1 2">
    <name type="scientific">Bacteroides fragilis</name>
    <dbReference type="NCBI Taxonomy" id="817"/>
    <lineage>
        <taxon>Bacteria</taxon>
        <taxon>Pseudomonadati</taxon>
        <taxon>Bacteroidota</taxon>
        <taxon>Bacteroidia</taxon>
        <taxon>Bacteroidales</taxon>
        <taxon>Bacteroidaceae</taxon>
        <taxon>Bacteroides</taxon>
    </lineage>
</organism>
<sequence>MGVIRISTIVIRATIGAIKVSIGAIRAGIGAIKASAGAIRKNICDQGSFIIKYFHKQNLEKKTGEAYLSNQRRVGLKPRGVVGLKGKESWF</sequence>
<proteinExistence type="predicted"/>
<gene>
    <name evidence="1" type="ORF">BFGS077_002592</name>
</gene>
<dbReference type="AlphaFoldDB" id="A0ABD5FXY2"/>
<dbReference type="EMBL" id="JAVFHL010000001">
    <property type="protein sequence ID" value="MDT6977302.1"/>
    <property type="molecule type" value="Genomic_DNA"/>
</dbReference>
<dbReference type="RefSeq" id="WP_009293332.1">
    <property type="nucleotide sequence ID" value="NZ_CP043610.1"/>
</dbReference>
<comment type="caution">
    <text evidence="1">The sequence shown here is derived from an EMBL/GenBank/DDBJ whole genome shotgun (WGS) entry which is preliminary data.</text>
</comment>
<reference evidence="1 2" key="2">
    <citation type="submission" date="2023-08" db="EMBL/GenBank/DDBJ databases">
        <authorList>
            <person name="Du M."/>
            <person name="Liu C."/>
            <person name="Liu S.-J."/>
        </authorList>
    </citation>
    <scope>NUCLEOTIDE SEQUENCE [LARGE SCALE GENOMIC DNA]</scope>
    <source>
        <strain evidence="1 2">GS077</strain>
    </source>
</reference>
<dbReference type="Proteomes" id="UP001258434">
    <property type="component" value="Unassembled WGS sequence"/>
</dbReference>
<name>A0ABD5FXY2_BACFG</name>
<evidence type="ECO:0000313" key="2">
    <source>
        <dbReference type="Proteomes" id="UP001258434"/>
    </source>
</evidence>
<evidence type="ECO:0000313" key="1">
    <source>
        <dbReference type="EMBL" id="MDT6977302.1"/>
    </source>
</evidence>
<accession>A0ABD5FXY2</accession>
<reference evidence="2" key="1">
    <citation type="submission" date="2023-07" db="EMBL/GenBank/DDBJ databases">
        <title>A gut symbiont ubiquitin homologue binds and inactivates peptidyl-prolyl isomerase to mediate the interbacterial arms race in the human gut.</title>
        <authorList>
            <person name="Jiang K."/>
            <person name="Li W."/>
            <person name="Tong M."/>
            <person name="Xu J."/>
            <person name="Chen Z."/>
            <person name="Yang Y."/>
            <person name="Zang Y."/>
            <person name="Jiao X."/>
            <person name="Liu C."/>
            <person name="Lim B."/>
            <person name="Jiang X."/>
            <person name="Wang J."/>
            <person name="Wu D."/>
            <person name="Wang M."/>
            <person name="Liu S.-J."/>
            <person name="Shao F."/>
            <person name="Gao X."/>
        </authorList>
    </citation>
    <scope>NUCLEOTIDE SEQUENCE [LARGE SCALE GENOMIC DNA]</scope>
    <source>
        <strain evidence="2">GS077</strain>
    </source>
</reference>